<dbReference type="GO" id="GO:0046872">
    <property type="term" value="F:metal ion binding"/>
    <property type="evidence" value="ECO:0007669"/>
    <property type="project" value="UniProtKB-KW"/>
</dbReference>
<organism evidence="7 8">
    <name type="scientific">Vibrio gazogenes DSM 21264 = NBRC 103151</name>
    <dbReference type="NCBI Taxonomy" id="1123492"/>
    <lineage>
        <taxon>Bacteria</taxon>
        <taxon>Pseudomonadati</taxon>
        <taxon>Pseudomonadota</taxon>
        <taxon>Gammaproteobacteria</taxon>
        <taxon>Vibrionales</taxon>
        <taxon>Vibrionaceae</taxon>
        <taxon>Vibrio</taxon>
    </lineage>
</organism>
<dbReference type="InterPro" id="IPR055156">
    <property type="entry name" value="HutF-like_N"/>
</dbReference>
<dbReference type="SUPFAM" id="SSF51556">
    <property type="entry name" value="Metallo-dependent hydrolases"/>
    <property type="match status" value="1"/>
</dbReference>
<dbReference type="Pfam" id="PF22429">
    <property type="entry name" value="HutF_N"/>
    <property type="match status" value="1"/>
</dbReference>
<protein>
    <submittedName>
        <fullName evidence="7">Formimidoylglutamate deiminase</fullName>
    </submittedName>
</protein>
<keyword evidence="2" id="KW-0479">Metal-binding</keyword>
<dbReference type="SUPFAM" id="SSF51338">
    <property type="entry name" value="Composite domain of metallo-dependent hydrolases"/>
    <property type="match status" value="1"/>
</dbReference>
<evidence type="ECO:0000313" key="8">
    <source>
        <dbReference type="Proteomes" id="UP000184159"/>
    </source>
</evidence>
<dbReference type="Pfam" id="PF01979">
    <property type="entry name" value="Amidohydro_1"/>
    <property type="match status" value="1"/>
</dbReference>
<evidence type="ECO:0000313" key="7">
    <source>
        <dbReference type="EMBL" id="SHG18840.1"/>
    </source>
</evidence>
<dbReference type="GO" id="GO:0005829">
    <property type="term" value="C:cytosol"/>
    <property type="evidence" value="ECO:0007669"/>
    <property type="project" value="TreeGrafter"/>
</dbReference>
<dbReference type="Proteomes" id="UP000184159">
    <property type="component" value="Unassembled WGS sequence"/>
</dbReference>
<dbReference type="NCBIfam" id="NF006681">
    <property type="entry name" value="PRK09229.1-2"/>
    <property type="match status" value="1"/>
</dbReference>
<feature type="domain" description="Formimidoylglutamate deiminase N-terminal" evidence="6">
    <location>
        <begin position="16"/>
        <end position="51"/>
    </location>
</feature>
<accession>A0A1M5HSC5</accession>
<dbReference type="AlphaFoldDB" id="A0A1M5HSC5"/>
<keyword evidence="4" id="KW-0862">Zinc</keyword>
<evidence type="ECO:0000256" key="2">
    <source>
        <dbReference type="ARBA" id="ARBA00022723"/>
    </source>
</evidence>
<dbReference type="InterPro" id="IPR051607">
    <property type="entry name" value="Metallo-dep_hydrolases"/>
</dbReference>
<reference evidence="8" key="1">
    <citation type="submission" date="2016-11" db="EMBL/GenBank/DDBJ databases">
        <authorList>
            <person name="Varghese N."/>
            <person name="Submissions S."/>
        </authorList>
    </citation>
    <scope>NUCLEOTIDE SEQUENCE [LARGE SCALE GENOMIC DNA]</scope>
    <source>
        <strain evidence="8">DSM 21264</strain>
    </source>
</reference>
<dbReference type="EMBL" id="FQUH01000037">
    <property type="protein sequence ID" value="SHG18840.1"/>
    <property type="molecule type" value="Genomic_DNA"/>
</dbReference>
<dbReference type="PANTHER" id="PTHR11271:SF48">
    <property type="entry name" value="AMIDOHYDROLASE-RELATED DOMAIN-CONTAINING PROTEIN"/>
    <property type="match status" value="1"/>
</dbReference>
<evidence type="ECO:0000259" key="6">
    <source>
        <dbReference type="Pfam" id="PF22429"/>
    </source>
</evidence>
<evidence type="ECO:0000256" key="3">
    <source>
        <dbReference type="ARBA" id="ARBA00022801"/>
    </source>
</evidence>
<proteinExistence type="predicted"/>
<dbReference type="InterPro" id="IPR032466">
    <property type="entry name" value="Metal_Hydrolase"/>
</dbReference>
<dbReference type="NCBIfam" id="NF006682">
    <property type="entry name" value="PRK09229.1-3"/>
    <property type="match status" value="1"/>
</dbReference>
<dbReference type="NCBIfam" id="TIGR02022">
    <property type="entry name" value="hutF"/>
    <property type="match status" value="1"/>
</dbReference>
<dbReference type="Gene3D" id="3.20.20.140">
    <property type="entry name" value="Metal-dependent hydrolases"/>
    <property type="match status" value="1"/>
</dbReference>
<evidence type="ECO:0000256" key="4">
    <source>
        <dbReference type="ARBA" id="ARBA00022833"/>
    </source>
</evidence>
<dbReference type="NCBIfam" id="NF006684">
    <property type="entry name" value="PRK09229.1-5"/>
    <property type="match status" value="1"/>
</dbReference>
<comment type="cofactor">
    <cofactor evidence="1">
        <name>Zn(2+)</name>
        <dbReference type="ChEBI" id="CHEBI:29105"/>
    </cofactor>
</comment>
<feature type="domain" description="Amidohydrolase-related" evidence="5">
    <location>
        <begin position="62"/>
        <end position="458"/>
    </location>
</feature>
<dbReference type="InterPro" id="IPR010252">
    <property type="entry name" value="HutF"/>
</dbReference>
<keyword evidence="3" id="KW-0378">Hydrolase</keyword>
<dbReference type="InterPro" id="IPR006680">
    <property type="entry name" value="Amidohydro-rel"/>
</dbReference>
<dbReference type="PANTHER" id="PTHR11271">
    <property type="entry name" value="GUANINE DEAMINASE"/>
    <property type="match status" value="1"/>
</dbReference>
<evidence type="ECO:0000256" key="1">
    <source>
        <dbReference type="ARBA" id="ARBA00001947"/>
    </source>
</evidence>
<dbReference type="RefSeq" id="WP_072963760.1">
    <property type="nucleotide sequence ID" value="NZ_FQUH01000037.1"/>
</dbReference>
<keyword evidence="8" id="KW-1185">Reference proteome</keyword>
<dbReference type="Gene3D" id="2.30.40.10">
    <property type="entry name" value="Urease, subunit C, domain 1"/>
    <property type="match status" value="1"/>
</dbReference>
<sequence>MTIHSGTHSETRQDRSFIFAEQAWLPTGWQHNVLFEIVNGNFAQITTEAIPPDDVQRLQGPVLPTLANVHSHAFQRVMAGMAEISLNPNDSFWSWRDLMYKIVGRLSPQQVHVIATQLYIDMLKAGYTQVGEFHYLHHDAAGQPYSDPAEMAHQLLNAADRTGIGMTLLPALYSYAGFGAQPPHQGQARFIHSSDSYLQLHHQLAKALTGTHTANFTRTHAELTRTHANNRHRLGICFHSLRAVSQQQIQEVLTELDHGQPIHIHIAEQQKEVNDCLNWSQQRPVEWLHNHVGLNERWCLIHATHLNHNEIQMIAASGAVAGLCPSTEANLGDGIFPGVAFTQAGGRWSIGSDSHVCLSATEELRLLEYSQRLRDQQRNRLYNQSQTSVGDHLYTQALHGGNQACGIQLGLAVGCRADFMVLDATHPLLMASQTTDLINRWLFACHDNLIKDVFVAGKPCIQDGHHELEDSSRGQFADVIKQVID</sequence>
<name>A0A1M5HSC5_VIBGA</name>
<evidence type="ECO:0000259" key="5">
    <source>
        <dbReference type="Pfam" id="PF01979"/>
    </source>
</evidence>
<dbReference type="GO" id="GO:0019239">
    <property type="term" value="F:deaminase activity"/>
    <property type="evidence" value="ECO:0007669"/>
    <property type="project" value="TreeGrafter"/>
</dbReference>
<dbReference type="InterPro" id="IPR011059">
    <property type="entry name" value="Metal-dep_hydrolase_composite"/>
</dbReference>
<gene>
    <name evidence="7" type="ORF">SAMN02745781_04180</name>
</gene>